<comment type="similarity">
    <text evidence="1">Belongs to the short-chain dehydrogenases/reductases (SDR) family.</text>
</comment>
<dbReference type="PANTHER" id="PTHR43115:SF4">
    <property type="entry name" value="DEHYDROGENASE_REDUCTASE SDR FAMILY MEMBER 11"/>
    <property type="match status" value="1"/>
</dbReference>
<accession>A0AAJ0BTA7</accession>
<evidence type="ECO:0008006" key="5">
    <source>
        <dbReference type="Google" id="ProtNLM"/>
    </source>
</evidence>
<dbReference type="PRINTS" id="PR00081">
    <property type="entry name" value="GDHRDH"/>
</dbReference>
<evidence type="ECO:0000313" key="4">
    <source>
        <dbReference type="Proteomes" id="UP001244011"/>
    </source>
</evidence>
<dbReference type="InterPro" id="IPR036291">
    <property type="entry name" value="NAD(P)-bd_dom_sf"/>
</dbReference>
<dbReference type="PANTHER" id="PTHR43115">
    <property type="entry name" value="DEHYDROGENASE/REDUCTASE SDR FAMILY MEMBER 11"/>
    <property type="match status" value="1"/>
</dbReference>
<keyword evidence="4" id="KW-1185">Reference proteome</keyword>
<gene>
    <name evidence="3" type="ORF">QBC33DRAFT_548664</name>
</gene>
<evidence type="ECO:0000256" key="1">
    <source>
        <dbReference type="ARBA" id="ARBA00006484"/>
    </source>
</evidence>
<dbReference type="AlphaFoldDB" id="A0AAJ0BTA7"/>
<keyword evidence="2" id="KW-0560">Oxidoreductase</keyword>
<dbReference type="Gene3D" id="3.40.50.720">
    <property type="entry name" value="NAD(P)-binding Rossmann-like Domain"/>
    <property type="match status" value="1"/>
</dbReference>
<reference evidence="3" key="1">
    <citation type="submission" date="2023-06" db="EMBL/GenBank/DDBJ databases">
        <title>Genome-scale phylogeny and comparative genomics of the fungal order Sordariales.</title>
        <authorList>
            <consortium name="Lawrence Berkeley National Laboratory"/>
            <person name="Hensen N."/>
            <person name="Bonometti L."/>
            <person name="Westerberg I."/>
            <person name="Brannstrom I.O."/>
            <person name="Guillou S."/>
            <person name="Cros-Aarteil S."/>
            <person name="Calhoun S."/>
            <person name="Haridas S."/>
            <person name="Kuo A."/>
            <person name="Mondo S."/>
            <person name="Pangilinan J."/>
            <person name="Riley R."/>
            <person name="Labutti K."/>
            <person name="Andreopoulos B."/>
            <person name="Lipzen A."/>
            <person name="Chen C."/>
            <person name="Yanf M."/>
            <person name="Daum C."/>
            <person name="Ng V."/>
            <person name="Clum A."/>
            <person name="Steindorff A."/>
            <person name="Ohm R."/>
            <person name="Martin F."/>
            <person name="Silar P."/>
            <person name="Natvig D."/>
            <person name="Lalanne C."/>
            <person name="Gautier V."/>
            <person name="Ament-Velasquez S.L."/>
            <person name="Kruys A."/>
            <person name="Hutchinson M.I."/>
            <person name="Powell A.J."/>
            <person name="Barry K."/>
            <person name="Miller A.N."/>
            <person name="Grigoriev I.V."/>
            <person name="Debuchy R."/>
            <person name="Gladieux P."/>
            <person name="Thoren M.H."/>
            <person name="Johannesson H."/>
        </authorList>
    </citation>
    <scope>NUCLEOTIDE SEQUENCE</scope>
    <source>
        <strain evidence="3">8032-3</strain>
    </source>
</reference>
<dbReference type="EMBL" id="MU839024">
    <property type="protein sequence ID" value="KAK1763816.1"/>
    <property type="molecule type" value="Genomic_DNA"/>
</dbReference>
<dbReference type="InterPro" id="IPR002347">
    <property type="entry name" value="SDR_fam"/>
</dbReference>
<dbReference type="Pfam" id="PF00106">
    <property type="entry name" value="adh_short"/>
    <property type="match status" value="1"/>
</dbReference>
<evidence type="ECO:0000256" key="2">
    <source>
        <dbReference type="ARBA" id="ARBA00023002"/>
    </source>
</evidence>
<evidence type="ECO:0000313" key="3">
    <source>
        <dbReference type="EMBL" id="KAK1763816.1"/>
    </source>
</evidence>
<dbReference type="GeneID" id="85312064"/>
<organism evidence="3 4">
    <name type="scientific">Phialemonium atrogriseum</name>
    <dbReference type="NCBI Taxonomy" id="1093897"/>
    <lineage>
        <taxon>Eukaryota</taxon>
        <taxon>Fungi</taxon>
        <taxon>Dikarya</taxon>
        <taxon>Ascomycota</taxon>
        <taxon>Pezizomycotina</taxon>
        <taxon>Sordariomycetes</taxon>
        <taxon>Sordariomycetidae</taxon>
        <taxon>Cephalothecales</taxon>
        <taxon>Cephalothecaceae</taxon>
        <taxon>Phialemonium</taxon>
    </lineage>
</organism>
<dbReference type="RefSeq" id="XP_060280029.1">
    <property type="nucleotide sequence ID" value="XM_060428877.1"/>
</dbReference>
<sequence>MSQDWGTGGASQFTARTYSDVHPAIDPAQFKLSHPFVVCVIGASRGIGTGLATSYAKAGASGLVLASRRISGLEEAAAACQAISPQAEIDVAHCDIASPESVSSLADRVKSRFGRLDVLAINSGFSGPCLTTIGDVDPSTFKQASEVNYFGTFLCAKFFVPLLLASPGGARAFVAVSSMAALIVRGPIANAQYCVSKMAQLKLMEHIHEEYAGQGLVAYSVHPGAVATEQALDTSPNMFVQYLTDSEELCGAFCVWLTAGREERKWLSGRLLSAKWDVEELERRKEEIIQRDLLRTRLAL</sequence>
<protein>
    <recommendedName>
        <fullName evidence="5">NAD(P)-binding protein</fullName>
    </recommendedName>
</protein>
<dbReference type="GO" id="GO:0016491">
    <property type="term" value="F:oxidoreductase activity"/>
    <property type="evidence" value="ECO:0007669"/>
    <property type="project" value="UniProtKB-KW"/>
</dbReference>
<dbReference type="Proteomes" id="UP001244011">
    <property type="component" value="Unassembled WGS sequence"/>
</dbReference>
<name>A0AAJ0BTA7_9PEZI</name>
<dbReference type="CDD" id="cd05233">
    <property type="entry name" value="SDR_c"/>
    <property type="match status" value="1"/>
</dbReference>
<proteinExistence type="inferred from homology"/>
<comment type="caution">
    <text evidence="3">The sequence shown here is derived from an EMBL/GenBank/DDBJ whole genome shotgun (WGS) entry which is preliminary data.</text>
</comment>
<dbReference type="SUPFAM" id="SSF51735">
    <property type="entry name" value="NAD(P)-binding Rossmann-fold domains"/>
    <property type="match status" value="1"/>
</dbReference>